<dbReference type="Proteomes" id="UP000316621">
    <property type="component" value="Chromosome 1"/>
</dbReference>
<dbReference type="EMBL" id="CM010715">
    <property type="protein sequence ID" value="RZC48097.1"/>
    <property type="molecule type" value="Genomic_DNA"/>
</dbReference>
<evidence type="ECO:0000313" key="1">
    <source>
        <dbReference type="EMBL" id="RZC48097.1"/>
    </source>
</evidence>
<feature type="non-terminal residue" evidence="1">
    <location>
        <position position="1"/>
    </location>
</feature>
<sequence>WISHSLEITKTTTKQYDLSSHGFNLMDSTHISTSPVQSLIVMEPNEILFSPSVVDTAVPDNIIPDRVEYALVYESRRKRIQI</sequence>
<proteinExistence type="predicted"/>
<gene>
    <name evidence="1" type="ORF">C5167_041050</name>
</gene>
<reference evidence="1 2" key="1">
    <citation type="journal article" date="2018" name="Science">
        <title>The opium poppy genome and morphinan production.</title>
        <authorList>
            <person name="Guo L."/>
            <person name="Winzer T."/>
            <person name="Yang X."/>
            <person name="Li Y."/>
            <person name="Ning Z."/>
            <person name="He Z."/>
            <person name="Teodor R."/>
            <person name="Lu Y."/>
            <person name="Bowser T.A."/>
            <person name="Graham I.A."/>
            <person name="Ye K."/>
        </authorList>
    </citation>
    <scope>NUCLEOTIDE SEQUENCE [LARGE SCALE GENOMIC DNA]</scope>
    <source>
        <strain evidence="2">cv. HN1</strain>
        <tissue evidence="1">Leaves</tissue>
    </source>
</reference>
<protein>
    <submittedName>
        <fullName evidence="1">Uncharacterized protein</fullName>
    </submittedName>
</protein>
<evidence type="ECO:0000313" key="2">
    <source>
        <dbReference type="Proteomes" id="UP000316621"/>
    </source>
</evidence>
<accession>A0A4Y7IGQ8</accession>
<dbReference type="Gramene" id="RZC48097">
    <property type="protein sequence ID" value="RZC48097"/>
    <property type="gene ID" value="C5167_041050"/>
</dbReference>
<organism evidence="1 2">
    <name type="scientific">Papaver somniferum</name>
    <name type="common">Opium poppy</name>
    <dbReference type="NCBI Taxonomy" id="3469"/>
    <lineage>
        <taxon>Eukaryota</taxon>
        <taxon>Viridiplantae</taxon>
        <taxon>Streptophyta</taxon>
        <taxon>Embryophyta</taxon>
        <taxon>Tracheophyta</taxon>
        <taxon>Spermatophyta</taxon>
        <taxon>Magnoliopsida</taxon>
        <taxon>Ranunculales</taxon>
        <taxon>Papaveraceae</taxon>
        <taxon>Papaveroideae</taxon>
        <taxon>Papaver</taxon>
    </lineage>
</organism>
<keyword evidence="2" id="KW-1185">Reference proteome</keyword>
<dbReference type="AlphaFoldDB" id="A0A4Y7IGQ8"/>
<name>A0A4Y7IGQ8_PAPSO</name>